<protein>
    <submittedName>
        <fullName evidence="1">Uncharacterized protein</fullName>
    </submittedName>
</protein>
<organism evidence="1 2">
    <name type="scientific">Pseudomonas amygdali pv. dendropanacis</name>
    <dbReference type="NCBI Taxonomy" id="235272"/>
    <lineage>
        <taxon>Bacteria</taxon>
        <taxon>Pseudomonadati</taxon>
        <taxon>Pseudomonadota</taxon>
        <taxon>Gammaproteobacteria</taxon>
        <taxon>Pseudomonadales</taxon>
        <taxon>Pseudomonadaceae</taxon>
        <taxon>Pseudomonas</taxon>
        <taxon>Pseudomonas amygdali</taxon>
    </lineage>
</organism>
<comment type="caution">
    <text evidence="1">The sequence shown here is derived from an EMBL/GenBank/DDBJ whole genome shotgun (WGS) entry which is preliminary data.</text>
</comment>
<reference evidence="1 2" key="1">
    <citation type="submission" date="2015-09" db="EMBL/GenBank/DDBJ databases">
        <title>Genome announcement of multiple Pseudomonas syringae strains.</title>
        <authorList>
            <person name="Thakur S."/>
            <person name="Wang P.W."/>
            <person name="Gong Y."/>
            <person name="Weir B.S."/>
            <person name="Guttman D.S."/>
        </authorList>
    </citation>
    <scope>NUCLEOTIDE SEQUENCE [LARGE SCALE GENOMIC DNA]</scope>
    <source>
        <strain evidence="1 2">ICMP9150</strain>
    </source>
</reference>
<name>A0A0P9QGC5_PSEA0</name>
<dbReference type="EMBL" id="LJQG01000039">
    <property type="protein sequence ID" value="KPX23587.1"/>
    <property type="molecule type" value="Genomic_DNA"/>
</dbReference>
<dbReference type="PATRIC" id="fig|235272.12.peg.4025"/>
<proteinExistence type="predicted"/>
<gene>
    <name evidence="1" type="ORF">ALO71_02933</name>
</gene>
<sequence>MIKVLDMAYEQRGKPQGLLFHSDRAPSKAADNFANVFGDTAYARA</sequence>
<evidence type="ECO:0000313" key="1">
    <source>
        <dbReference type="EMBL" id="KPX23587.1"/>
    </source>
</evidence>
<accession>A0A0P9QGC5</accession>
<evidence type="ECO:0000313" key="2">
    <source>
        <dbReference type="Proteomes" id="UP000050346"/>
    </source>
</evidence>
<dbReference type="Proteomes" id="UP000050346">
    <property type="component" value="Unassembled WGS sequence"/>
</dbReference>
<dbReference type="AlphaFoldDB" id="A0A0P9QGC5"/>